<evidence type="ECO:0000256" key="1">
    <source>
        <dbReference type="SAM" id="Phobius"/>
    </source>
</evidence>
<keyword evidence="1" id="KW-1133">Transmembrane helix</keyword>
<dbReference type="KEGG" id="pbap:Pla133_36870"/>
<evidence type="ECO:0000313" key="2">
    <source>
        <dbReference type="EMBL" id="QDU68588.1"/>
    </source>
</evidence>
<dbReference type="RefSeq" id="WP_145067722.1">
    <property type="nucleotide sequence ID" value="NZ_CP036287.1"/>
</dbReference>
<evidence type="ECO:0000313" key="3">
    <source>
        <dbReference type="Proteomes" id="UP000316921"/>
    </source>
</evidence>
<feature type="transmembrane region" description="Helical" evidence="1">
    <location>
        <begin position="198"/>
        <end position="220"/>
    </location>
</feature>
<name>A0A518BNN5_9BACT</name>
<sequence>MSSLLRPMSVGEVLDGSFALYRRHFLRVVTIPALIYTVVFGLGVLMPMLGILAGIVVQPLIQGALVWSASELILDREPALRPALKVGLVRLIPLLLVTMFHSMIVTTGFFLLIVPGLIAATYFFPFQQVVVLEKRMNFLDRGVKLVRGGFKKCLGVIVISYVIAMLPTSIMVVGVVALDQQVMGLSQDSPLTFGWMQAAQYGVSSLVFPFTILVTTLLYYERRVSAEGLDVERSAAALERSVASAT</sequence>
<keyword evidence="1" id="KW-0812">Transmembrane</keyword>
<dbReference type="AlphaFoldDB" id="A0A518BNN5"/>
<dbReference type="EMBL" id="CP036287">
    <property type="protein sequence ID" value="QDU68588.1"/>
    <property type="molecule type" value="Genomic_DNA"/>
</dbReference>
<protein>
    <recommendedName>
        <fullName evidence="4">Glycerophosphoryl diester phosphodiesterase membrane domain-containing protein</fullName>
    </recommendedName>
</protein>
<reference evidence="2 3" key="1">
    <citation type="submission" date="2019-02" db="EMBL/GenBank/DDBJ databases">
        <title>Deep-cultivation of Planctomycetes and their phenomic and genomic characterization uncovers novel biology.</title>
        <authorList>
            <person name="Wiegand S."/>
            <person name="Jogler M."/>
            <person name="Boedeker C."/>
            <person name="Pinto D."/>
            <person name="Vollmers J."/>
            <person name="Rivas-Marin E."/>
            <person name="Kohn T."/>
            <person name="Peeters S.H."/>
            <person name="Heuer A."/>
            <person name="Rast P."/>
            <person name="Oberbeckmann S."/>
            <person name="Bunk B."/>
            <person name="Jeske O."/>
            <person name="Meyerdierks A."/>
            <person name="Storesund J.E."/>
            <person name="Kallscheuer N."/>
            <person name="Luecker S."/>
            <person name="Lage O.M."/>
            <person name="Pohl T."/>
            <person name="Merkel B.J."/>
            <person name="Hornburger P."/>
            <person name="Mueller R.-W."/>
            <person name="Bruemmer F."/>
            <person name="Labrenz M."/>
            <person name="Spormann A.M."/>
            <person name="Op den Camp H."/>
            <person name="Overmann J."/>
            <person name="Amann R."/>
            <person name="Jetten M.S.M."/>
            <person name="Mascher T."/>
            <person name="Medema M.H."/>
            <person name="Devos D.P."/>
            <person name="Kaster A.-K."/>
            <person name="Ovreas L."/>
            <person name="Rohde M."/>
            <person name="Galperin M.Y."/>
            <person name="Jogler C."/>
        </authorList>
    </citation>
    <scope>NUCLEOTIDE SEQUENCE [LARGE SCALE GENOMIC DNA]</scope>
    <source>
        <strain evidence="2 3">Pla133</strain>
    </source>
</reference>
<feature type="transmembrane region" description="Helical" evidence="1">
    <location>
        <begin position="25"/>
        <end position="45"/>
    </location>
</feature>
<keyword evidence="3" id="KW-1185">Reference proteome</keyword>
<feature type="transmembrane region" description="Helical" evidence="1">
    <location>
        <begin position="110"/>
        <end position="132"/>
    </location>
</feature>
<keyword evidence="1" id="KW-0472">Membrane</keyword>
<dbReference type="Proteomes" id="UP000316921">
    <property type="component" value="Chromosome"/>
</dbReference>
<evidence type="ECO:0008006" key="4">
    <source>
        <dbReference type="Google" id="ProtNLM"/>
    </source>
</evidence>
<feature type="transmembrane region" description="Helical" evidence="1">
    <location>
        <begin position="153"/>
        <end position="178"/>
    </location>
</feature>
<accession>A0A518BNN5</accession>
<proteinExistence type="predicted"/>
<organism evidence="2 3">
    <name type="scientific">Engelhardtia mirabilis</name>
    <dbReference type="NCBI Taxonomy" id="2528011"/>
    <lineage>
        <taxon>Bacteria</taxon>
        <taxon>Pseudomonadati</taxon>
        <taxon>Planctomycetota</taxon>
        <taxon>Planctomycetia</taxon>
        <taxon>Planctomycetia incertae sedis</taxon>
        <taxon>Engelhardtia</taxon>
    </lineage>
</organism>
<gene>
    <name evidence="2" type="ORF">Pla133_36870</name>
</gene>